<dbReference type="RefSeq" id="WP_162467035.1">
    <property type="nucleotide sequence ID" value="NZ_CP013050.1"/>
</dbReference>
<dbReference type="AlphaFoldDB" id="A0A0S1XCH4"/>
<evidence type="ECO:0000256" key="1">
    <source>
        <dbReference type="SAM" id="MobiDB-lite"/>
    </source>
</evidence>
<organism evidence="2 3">
    <name type="scientific">Thermococcus barophilus</name>
    <dbReference type="NCBI Taxonomy" id="55802"/>
    <lineage>
        <taxon>Archaea</taxon>
        <taxon>Methanobacteriati</taxon>
        <taxon>Methanobacteriota</taxon>
        <taxon>Thermococci</taxon>
        <taxon>Thermococcales</taxon>
        <taxon>Thermococcaceae</taxon>
        <taxon>Thermococcus</taxon>
    </lineage>
</organism>
<sequence length="49" mass="5639">MRLWSDLRSSAQHTKKQVRKYEDMNSQGNVLSFTEARYKGGVAFVMLAC</sequence>
<evidence type="ECO:0000313" key="3">
    <source>
        <dbReference type="Proteomes" id="UP000066042"/>
    </source>
</evidence>
<name>A0A0S1XCH4_THEBA</name>
<gene>
    <name evidence="2" type="ORF">TBCH5v1_1512</name>
</gene>
<reference evidence="2 3" key="1">
    <citation type="journal article" date="2016" name="Genome Announc.">
        <title>Complete genome sequence of the hyperthermophilic and piezophilic archaeon Thermococcus barophilus Ch5, capable of growth at the expense of hydrogenogenesis from carbon monoxide and formate.</title>
        <authorList>
            <person name="Oger P."/>
            <person name="Sokolova T.G."/>
            <person name="Kozhevnikova D.A."/>
            <person name="Taranov E.A."/>
            <person name="Vannier P."/>
            <person name="Lee H.S."/>
            <person name="Kwon K.K."/>
            <person name="Kang S.G."/>
            <person name="Lee J.H."/>
            <person name="Bonch-Osmolovskaya E.A."/>
            <person name="Lebedinsky A.V."/>
        </authorList>
    </citation>
    <scope>NUCLEOTIDE SEQUENCE [LARGE SCALE GENOMIC DNA]</scope>
    <source>
        <strain evidence="3">Ch5</strain>
    </source>
</reference>
<dbReference type="Proteomes" id="UP000066042">
    <property type="component" value="Chromosome"/>
</dbReference>
<evidence type="ECO:0000313" key="2">
    <source>
        <dbReference type="EMBL" id="ALM75428.1"/>
    </source>
</evidence>
<dbReference type="STRING" id="55802.TBCH5v1_1512"/>
<feature type="region of interest" description="Disordered" evidence="1">
    <location>
        <begin position="1"/>
        <end position="21"/>
    </location>
</feature>
<dbReference type="GeneID" id="43869913"/>
<accession>A0A0S1XCH4</accession>
<dbReference type="PATRIC" id="fig|55802.8.peg.1491"/>
<protein>
    <submittedName>
        <fullName evidence="2">Uncharacterized protein</fullName>
    </submittedName>
</protein>
<proteinExistence type="predicted"/>
<dbReference type="EMBL" id="CP013050">
    <property type="protein sequence ID" value="ALM75428.1"/>
    <property type="molecule type" value="Genomic_DNA"/>
</dbReference>